<dbReference type="PRINTS" id="PR01437">
    <property type="entry name" value="NUOXDRDTASE4"/>
</dbReference>
<feature type="transmembrane region" description="Helical" evidence="8">
    <location>
        <begin position="371"/>
        <end position="394"/>
    </location>
</feature>
<proteinExistence type="inferred from homology"/>
<dbReference type="InterPro" id="IPR050586">
    <property type="entry name" value="CPA3_Na-H_Antiporter_D"/>
</dbReference>
<sequence length="494" mass="51557">MPSSLALTAIIGAPLLGFFMTIVWSRAAAVVASLTSMVVLVAAVFLAVSVSAHGAVLTSLGGWDAPLGIELAADGLSVMFMIVSGAIVLVVGAYAQHEFVHPGTETRSGFAFWPLMLVLLAALNGIFVSRDFFNLYVCFELLTLSAVAMVTLNGKTESITAALRYLLFALLGSILYLLGAVLLYAQFGSLDMGVIGQSVSSSGAEILAAGLMTAGLALKTALFPFHGWLPPAHSGAPPPASAMLSSLVPKASYFITIRLWFDVMPELAGNPLTLALGGLGGAAILYGSLQAIVQTRLKMVVAYSTVAQLGYLFIVFPLAGGDSAAQPWSAGAWTGGMLHALSHALAKSAMFLCAGLFIISARTDDLEALRGIAQTMPMTAFAFTLAAISLLGLPPSGGFIAKYLMLTSAFASGGWIWAFLILAGGLLAALYLYRPVRIMLSLPKQPGQPFKPISRWWQVAPLVLALGAVFLGIGSNEPYALLQIGRPVAAETGL</sequence>
<evidence type="ECO:0000256" key="3">
    <source>
        <dbReference type="ARBA" id="ARBA00022475"/>
    </source>
</evidence>
<feature type="transmembrane region" description="Helical" evidence="8">
    <location>
        <begin position="414"/>
        <end position="433"/>
    </location>
</feature>
<feature type="transmembrane region" description="Helical" evidence="8">
    <location>
        <begin position="76"/>
        <end position="96"/>
    </location>
</feature>
<feature type="transmembrane region" description="Helical" evidence="8">
    <location>
        <begin position="108"/>
        <end position="127"/>
    </location>
</feature>
<dbReference type="InterPro" id="IPR001750">
    <property type="entry name" value="ND/Mrp_TM"/>
</dbReference>
<evidence type="ECO:0000256" key="4">
    <source>
        <dbReference type="ARBA" id="ARBA00022692"/>
    </source>
</evidence>
<dbReference type="Pfam" id="PF00361">
    <property type="entry name" value="Proton_antipo_M"/>
    <property type="match status" value="1"/>
</dbReference>
<keyword evidence="4 7" id="KW-0812">Transmembrane</keyword>
<keyword evidence="6 8" id="KW-0472">Membrane</keyword>
<dbReference type="RefSeq" id="WP_127071530.1">
    <property type="nucleotide sequence ID" value="NZ_BMKB01000008.1"/>
</dbReference>
<accession>A0A916RMQ7</accession>
<feature type="domain" description="NADH:quinone oxidoreductase/Mrp antiporter transmembrane" evidence="9">
    <location>
        <begin position="129"/>
        <end position="422"/>
    </location>
</feature>
<keyword evidence="11" id="KW-1185">Reference proteome</keyword>
<dbReference type="OrthoDB" id="9768329at2"/>
<keyword evidence="3" id="KW-1003">Cell membrane</keyword>
<feature type="transmembrane region" description="Helical" evidence="8">
    <location>
        <begin position="273"/>
        <end position="293"/>
    </location>
</feature>
<dbReference type="Proteomes" id="UP000596977">
    <property type="component" value="Unassembled WGS sequence"/>
</dbReference>
<comment type="caution">
    <text evidence="10">The sequence shown here is derived from an EMBL/GenBank/DDBJ whole genome shotgun (WGS) entry which is preliminary data.</text>
</comment>
<evidence type="ECO:0000256" key="2">
    <source>
        <dbReference type="ARBA" id="ARBA00005346"/>
    </source>
</evidence>
<feature type="transmembrane region" description="Helical" evidence="8">
    <location>
        <begin position="340"/>
        <end position="359"/>
    </location>
</feature>
<gene>
    <name evidence="10" type="ORF">GCM10011499_35290</name>
</gene>
<feature type="transmembrane region" description="Helical" evidence="8">
    <location>
        <begin position="6"/>
        <end position="25"/>
    </location>
</feature>
<comment type="similarity">
    <text evidence="2">Belongs to the CPA3 antiporters (TC 2.A.63) subunit D family.</text>
</comment>
<feature type="transmembrane region" description="Helical" evidence="8">
    <location>
        <begin position="133"/>
        <end position="153"/>
    </location>
</feature>
<evidence type="ECO:0000256" key="1">
    <source>
        <dbReference type="ARBA" id="ARBA00004651"/>
    </source>
</evidence>
<dbReference type="GO" id="GO:0042773">
    <property type="term" value="P:ATP synthesis coupled electron transport"/>
    <property type="evidence" value="ECO:0007669"/>
    <property type="project" value="InterPro"/>
</dbReference>
<organism evidence="10 11">
    <name type="scientific">Pelagibacterium lentulum</name>
    <dbReference type="NCBI Taxonomy" id="2029865"/>
    <lineage>
        <taxon>Bacteria</taxon>
        <taxon>Pseudomonadati</taxon>
        <taxon>Pseudomonadota</taxon>
        <taxon>Alphaproteobacteria</taxon>
        <taxon>Hyphomicrobiales</taxon>
        <taxon>Devosiaceae</taxon>
        <taxon>Pelagibacterium</taxon>
    </lineage>
</organism>
<reference evidence="10 11" key="1">
    <citation type="journal article" date="2014" name="Int. J. Syst. Evol. Microbiol.">
        <title>Complete genome sequence of Corynebacterium casei LMG S-19264T (=DSM 44701T), isolated from a smear-ripened cheese.</title>
        <authorList>
            <consortium name="US DOE Joint Genome Institute (JGI-PGF)"/>
            <person name="Walter F."/>
            <person name="Albersmeier A."/>
            <person name="Kalinowski J."/>
            <person name="Ruckert C."/>
        </authorList>
    </citation>
    <scope>NUCLEOTIDE SEQUENCE [LARGE SCALE GENOMIC DNA]</scope>
    <source>
        <strain evidence="10 11">CGMCC 1.15896</strain>
    </source>
</reference>
<feature type="transmembrane region" description="Helical" evidence="8">
    <location>
        <begin position="37"/>
        <end position="56"/>
    </location>
</feature>
<dbReference type="GO" id="GO:0008137">
    <property type="term" value="F:NADH dehydrogenase (ubiquinone) activity"/>
    <property type="evidence" value="ECO:0007669"/>
    <property type="project" value="InterPro"/>
</dbReference>
<keyword evidence="5 8" id="KW-1133">Transmembrane helix</keyword>
<dbReference type="AlphaFoldDB" id="A0A916RMQ7"/>
<dbReference type="EMBL" id="BMKB01000008">
    <property type="protein sequence ID" value="GGA61933.1"/>
    <property type="molecule type" value="Genomic_DNA"/>
</dbReference>
<dbReference type="PANTHER" id="PTHR42703:SF1">
    <property type="entry name" value="NA(+)_H(+) ANTIPORTER SUBUNIT D1"/>
    <property type="match status" value="1"/>
</dbReference>
<evidence type="ECO:0000313" key="10">
    <source>
        <dbReference type="EMBL" id="GGA61933.1"/>
    </source>
</evidence>
<evidence type="ECO:0000256" key="8">
    <source>
        <dbReference type="SAM" id="Phobius"/>
    </source>
</evidence>
<dbReference type="PANTHER" id="PTHR42703">
    <property type="entry name" value="NADH DEHYDROGENASE"/>
    <property type="match status" value="1"/>
</dbReference>
<feature type="transmembrane region" description="Helical" evidence="8">
    <location>
        <begin position="165"/>
        <end position="186"/>
    </location>
</feature>
<dbReference type="GO" id="GO:0005886">
    <property type="term" value="C:plasma membrane"/>
    <property type="evidence" value="ECO:0007669"/>
    <property type="project" value="UniProtKB-SubCell"/>
</dbReference>
<evidence type="ECO:0000256" key="7">
    <source>
        <dbReference type="RuleBase" id="RU000320"/>
    </source>
</evidence>
<evidence type="ECO:0000256" key="6">
    <source>
        <dbReference type="ARBA" id="ARBA00023136"/>
    </source>
</evidence>
<evidence type="ECO:0000259" key="9">
    <source>
        <dbReference type="Pfam" id="PF00361"/>
    </source>
</evidence>
<comment type="subcellular location">
    <subcellularLocation>
        <location evidence="1">Cell membrane</location>
        <topology evidence="1">Multi-pass membrane protein</topology>
    </subcellularLocation>
    <subcellularLocation>
        <location evidence="7">Membrane</location>
        <topology evidence="7">Multi-pass membrane protein</topology>
    </subcellularLocation>
</comment>
<protein>
    <submittedName>
        <fullName evidence="10">NADH dehydrogenase</fullName>
    </submittedName>
</protein>
<dbReference type="InterPro" id="IPR003918">
    <property type="entry name" value="NADH_UbQ_OxRdtase"/>
</dbReference>
<evidence type="ECO:0000256" key="5">
    <source>
        <dbReference type="ARBA" id="ARBA00022989"/>
    </source>
</evidence>
<evidence type="ECO:0000313" key="11">
    <source>
        <dbReference type="Proteomes" id="UP000596977"/>
    </source>
</evidence>
<feature type="transmembrane region" description="Helical" evidence="8">
    <location>
        <begin position="454"/>
        <end position="473"/>
    </location>
</feature>
<feature type="transmembrane region" description="Helical" evidence="8">
    <location>
        <begin position="300"/>
        <end position="320"/>
    </location>
</feature>
<name>A0A916RMQ7_9HYPH</name>